<evidence type="ECO:0000313" key="1">
    <source>
        <dbReference type="EMBL" id="GAV88057.1"/>
    </source>
</evidence>
<sequence>MDIVRRVWVQRAIGNPLEAVLCKLRNLKRELKSVFKKSIPSSKMEAIRGEIEITQANLLLNPSNVGLILNEKHLLSKLWKFEEEEESFRKQKSRISWLRLRDSNNKFFHRSVLALHHINHIGMLQKSNGSWACSSAEIE</sequence>
<evidence type="ECO:0000313" key="2">
    <source>
        <dbReference type="Proteomes" id="UP000187406"/>
    </source>
</evidence>
<dbReference type="EMBL" id="BDDD01004658">
    <property type="protein sequence ID" value="GAV88057.1"/>
    <property type="molecule type" value="Genomic_DNA"/>
</dbReference>
<reference evidence="2" key="1">
    <citation type="submission" date="2016-04" db="EMBL/GenBank/DDBJ databases">
        <title>Cephalotus genome sequencing.</title>
        <authorList>
            <person name="Fukushima K."/>
            <person name="Hasebe M."/>
            <person name="Fang X."/>
        </authorList>
    </citation>
    <scope>NUCLEOTIDE SEQUENCE [LARGE SCALE GENOMIC DNA]</scope>
    <source>
        <strain evidence="2">cv. St1</strain>
    </source>
</reference>
<dbReference type="InParanoid" id="A0A1Q3D6E5"/>
<proteinExistence type="predicted"/>
<comment type="caution">
    <text evidence="1">The sequence shown here is derived from an EMBL/GenBank/DDBJ whole genome shotgun (WGS) entry which is preliminary data.</text>
</comment>
<dbReference type="OrthoDB" id="1749972at2759"/>
<protein>
    <submittedName>
        <fullName evidence="1">Uncharacterized protein</fullName>
    </submittedName>
</protein>
<keyword evidence="2" id="KW-1185">Reference proteome</keyword>
<dbReference type="Proteomes" id="UP000187406">
    <property type="component" value="Unassembled WGS sequence"/>
</dbReference>
<accession>A0A1Q3D6E5</accession>
<organism evidence="1 2">
    <name type="scientific">Cephalotus follicularis</name>
    <name type="common">Albany pitcher plant</name>
    <dbReference type="NCBI Taxonomy" id="3775"/>
    <lineage>
        <taxon>Eukaryota</taxon>
        <taxon>Viridiplantae</taxon>
        <taxon>Streptophyta</taxon>
        <taxon>Embryophyta</taxon>
        <taxon>Tracheophyta</taxon>
        <taxon>Spermatophyta</taxon>
        <taxon>Magnoliopsida</taxon>
        <taxon>eudicotyledons</taxon>
        <taxon>Gunneridae</taxon>
        <taxon>Pentapetalae</taxon>
        <taxon>rosids</taxon>
        <taxon>fabids</taxon>
        <taxon>Oxalidales</taxon>
        <taxon>Cephalotaceae</taxon>
        <taxon>Cephalotus</taxon>
    </lineage>
</organism>
<dbReference type="AlphaFoldDB" id="A0A1Q3D6E5"/>
<name>A0A1Q3D6E5_CEPFO</name>
<gene>
    <name evidence="1" type="ORF">CFOL_v3_31481</name>
</gene>